<feature type="domain" description="Azaphilone pigments biosynthesis cluster protein L N-terminal" evidence="3">
    <location>
        <begin position="89"/>
        <end position="260"/>
    </location>
</feature>
<evidence type="ECO:0000313" key="6">
    <source>
        <dbReference type="Proteomes" id="UP000286921"/>
    </source>
</evidence>
<dbReference type="AlphaFoldDB" id="A0A401L9U5"/>
<comment type="caution">
    <text evidence="5">The sequence shown here is derived from an EMBL/GenBank/DDBJ whole genome shotgun (WGS) entry which is preliminary data.</text>
</comment>
<feature type="repeat" description="ANK" evidence="2">
    <location>
        <begin position="932"/>
        <end position="964"/>
    </location>
</feature>
<evidence type="ECO:0000256" key="1">
    <source>
        <dbReference type="ARBA" id="ARBA00022737"/>
    </source>
</evidence>
<keyword evidence="1" id="KW-0677">Repeat</keyword>
<accession>A0A401L9U5</accession>
<dbReference type="PANTHER" id="PTHR10039:SF16">
    <property type="entry name" value="GPI INOSITOL-DEACYLASE"/>
    <property type="match status" value="1"/>
</dbReference>
<dbReference type="InterPro" id="IPR027417">
    <property type="entry name" value="P-loop_NTPase"/>
</dbReference>
<dbReference type="Gene3D" id="1.25.40.20">
    <property type="entry name" value="Ankyrin repeat-containing domain"/>
    <property type="match status" value="3"/>
</dbReference>
<reference evidence="5 6" key="1">
    <citation type="submission" date="2016-09" db="EMBL/GenBank/DDBJ databases">
        <title>Aspergillus awamori IFM 58123T.</title>
        <authorList>
            <person name="Kusuya Y."/>
            <person name="Shimizu M."/>
            <person name="Takahashi H."/>
            <person name="Yaguchi T."/>
        </authorList>
    </citation>
    <scope>NUCLEOTIDE SEQUENCE [LARGE SCALE GENOMIC DNA]</scope>
    <source>
        <strain evidence="5 6">IFM 58123</strain>
    </source>
</reference>
<feature type="repeat" description="ANK" evidence="2">
    <location>
        <begin position="874"/>
        <end position="900"/>
    </location>
</feature>
<dbReference type="EMBL" id="BDHI01000030">
    <property type="protein sequence ID" value="GCB28288.1"/>
    <property type="molecule type" value="Genomic_DNA"/>
</dbReference>
<keyword evidence="2" id="KW-0040">ANK repeat</keyword>
<dbReference type="Gene3D" id="3.40.50.300">
    <property type="entry name" value="P-loop containing nucleotide triphosphate hydrolases"/>
    <property type="match status" value="1"/>
</dbReference>
<feature type="repeat" description="ANK" evidence="2">
    <location>
        <begin position="1124"/>
        <end position="1156"/>
    </location>
</feature>
<gene>
    <name evidence="5" type="ORF">AAWM_11173</name>
</gene>
<feature type="domain" description="Nephrocystin 3-like N-terminal" evidence="4">
    <location>
        <begin position="307"/>
        <end position="476"/>
    </location>
</feature>
<dbReference type="InterPro" id="IPR036770">
    <property type="entry name" value="Ankyrin_rpt-contain_sf"/>
</dbReference>
<dbReference type="Proteomes" id="UP000286921">
    <property type="component" value="Unassembled WGS sequence"/>
</dbReference>
<dbReference type="InterPro" id="IPR056884">
    <property type="entry name" value="NPHP3-like_N"/>
</dbReference>
<sequence>MPGSSSDHGMPFMDKMADRFLPSLDGPCVLPVIVTQQLQGAPLGAPLTPASSIFKNKGCHIKGLPHDPRHAAVGISLDQITIIAIHNFMDLAAGVAGFVSLGLQVSQSIITYYNGWRHCREDVDDICNSVGEMRRMLTILEETVKRKPLKSCDGTADFEKLLKRCENTMRRLDAKVKKVQDNTASSGFIARARSEWERVKYPLKESTILKLRDILQEQKLDLILIINVLNTDVSSAESETLAQHMSQLSCDISQLEADVGENKNILKASVQASTIVTDLKRKEVLGWIYSQDPFMLYQSRESRRHPGTCQWFLQGREYLQWRSTGPLLWVKVGCGKSFLCSAVIRHLQSYCTAQSDNILVHFFFSFADSHRPNPLLCLSSILRQMCVNDRVLQNVEELYEKFNGSTASRPLEYHDIELALDSAIACLQQCKEIYIILDALDELPNDPDEYQRSRVLNWIKAISTRYRHVHILFTSRSNSNSRDIEDFVGTIPSIEIVTIDAMSNRDDMFSYLEAQFKKSHVLNKVPGHSLSQTLNSMISLSGGMFLWVHLQMVELTKLPTPRLKDIDHILKTMPPRLDDTYVRMLQNIHYLLSSEAARALLWLSLSLRPLRLVEVNESCIIVPQNRPVIAEEDRLEGEGILPCLSGLVRRTGIDNKYLALSHFSVKEFLNSEALKHDTCSSYGFHDNSAHALIAESCIAYINHCYCSENLTGSRTDLEQFPLLEYACRYWFEHMILAGDEEQMSLASLASTLLQSGEKWKYVTLIYNHMIPDVPFSCAARQLTLRTPLGWAAALGLESVVHLLALQRPADLHMIQDIRFDPKCFQVQEPCEDCYMIRFHPTSGTALMKAAQFGHTSIVKLLINDGADINSRGEFGKTALSIACRCGNTDLVKYLLDSGASPSGVLTEAIRGSSTLICQLLLDAGAVADEEIKGEIPLIVAARLDYDHICQVLLDYGADVNRLIEVDDWETWDPAIATDALTGATMFGNVETVELLLSNGAHIRGSALAYSLTGVEGGPSDKHREICNILIEHGADMNPDLGGFFNTPLAMALYNGWLDIARCMISKGARIEPSDPTCLLAGNILVAAVSSVDMTREILGIGVAADSPIATVHQWAWEMDGDACNFTTALQAAAYHGHVETVELLLANGANPNVLGPPYGSTLFSLFAGTCYAMENIGPESHEKAAEKAYNLSVRDKTIQIYKILQERGVQNIIPWGSLNYDAYRTCVRGIKYSSIRTANAMTRSIDEKKFAILSGGTFCRVVRS</sequence>
<evidence type="ECO:0000313" key="5">
    <source>
        <dbReference type="EMBL" id="GCB28288.1"/>
    </source>
</evidence>
<dbReference type="SUPFAM" id="SSF48403">
    <property type="entry name" value="Ankyrin repeat"/>
    <property type="match status" value="1"/>
</dbReference>
<proteinExistence type="predicted"/>
<name>A0A401L9U5_ASPAW</name>
<evidence type="ECO:0000259" key="4">
    <source>
        <dbReference type="Pfam" id="PF24883"/>
    </source>
</evidence>
<organism evidence="5 6">
    <name type="scientific">Aspergillus awamori</name>
    <name type="common">Black koji mold</name>
    <dbReference type="NCBI Taxonomy" id="105351"/>
    <lineage>
        <taxon>Eukaryota</taxon>
        <taxon>Fungi</taxon>
        <taxon>Dikarya</taxon>
        <taxon>Ascomycota</taxon>
        <taxon>Pezizomycotina</taxon>
        <taxon>Eurotiomycetes</taxon>
        <taxon>Eurotiomycetidae</taxon>
        <taxon>Eurotiales</taxon>
        <taxon>Aspergillaceae</taxon>
        <taxon>Aspergillus</taxon>
    </lineage>
</organism>
<dbReference type="Pfam" id="PF17111">
    <property type="entry name" value="PigL_N"/>
    <property type="match status" value="1"/>
</dbReference>
<dbReference type="STRING" id="105351.A0A401L9U5"/>
<evidence type="ECO:0000256" key="2">
    <source>
        <dbReference type="PROSITE-ProRule" id="PRU00023"/>
    </source>
</evidence>
<dbReference type="PROSITE" id="PS50088">
    <property type="entry name" value="ANK_REPEAT"/>
    <property type="match status" value="4"/>
</dbReference>
<dbReference type="SUPFAM" id="SSF52540">
    <property type="entry name" value="P-loop containing nucleoside triphosphate hydrolases"/>
    <property type="match status" value="1"/>
</dbReference>
<dbReference type="InterPro" id="IPR031348">
    <property type="entry name" value="PigL_N"/>
</dbReference>
<evidence type="ECO:0000259" key="3">
    <source>
        <dbReference type="Pfam" id="PF17111"/>
    </source>
</evidence>
<dbReference type="PANTHER" id="PTHR10039">
    <property type="entry name" value="AMELOGENIN"/>
    <property type="match status" value="1"/>
</dbReference>
<dbReference type="Pfam" id="PF12796">
    <property type="entry name" value="Ank_2"/>
    <property type="match status" value="1"/>
</dbReference>
<feature type="repeat" description="ANK" evidence="2">
    <location>
        <begin position="841"/>
        <end position="873"/>
    </location>
</feature>
<dbReference type="InterPro" id="IPR002110">
    <property type="entry name" value="Ankyrin_rpt"/>
</dbReference>
<dbReference type="Pfam" id="PF24883">
    <property type="entry name" value="NPHP3_N"/>
    <property type="match status" value="1"/>
</dbReference>
<dbReference type="PROSITE" id="PS50297">
    <property type="entry name" value="ANK_REP_REGION"/>
    <property type="match status" value="4"/>
</dbReference>
<dbReference type="Pfam" id="PF00023">
    <property type="entry name" value="Ank"/>
    <property type="match status" value="2"/>
</dbReference>
<dbReference type="SMART" id="SM00248">
    <property type="entry name" value="ANK"/>
    <property type="match status" value="7"/>
</dbReference>
<protein>
    <submittedName>
        <fullName evidence="5">Ankyrin repeat domain-containing protein 17</fullName>
    </submittedName>
</protein>
<keyword evidence="6" id="KW-1185">Reference proteome</keyword>